<evidence type="ECO:0000313" key="5">
    <source>
        <dbReference type="Proteomes" id="UP000229385"/>
    </source>
</evidence>
<name>A0A2M7XF37_9BACT</name>
<evidence type="ECO:0000259" key="3">
    <source>
        <dbReference type="Pfam" id="PF07687"/>
    </source>
</evidence>
<proteinExistence type="predicted"/>
<dbReference type="InterPro" id="IPR011650">
    <property type="entry name" value="Peptidase_M20_dimer"/>
</dbReference>
<dbReference type="GO" id="GO:0006526">
    <property type="term" value="P:L-arginine biosynthetic process"/>
    <property type="evidence" value="ECO:0007669"/>
    <property type="project" value="TreeGrafter"/>
</dbReference>
<dbReference type="AlphaFoldDB" id="A0A2M7XF37"/>
<organism evidence="4 5">
    <name type="scientific">Candidatus Uhrbacteria bacterium CG_4_9_14_3_um_filter_50_9</name>
    <dbReference type="NCBI Taxonomy" id="1975035"/>
    <lineage>
        <taxon>Bacteria</taxon>
        <taxon>Candidatus Uhriibacteriota</taxon>
    </lineage>
</organism>
<dbReference type="InterPro" id="IPR036264">
    <property type="entry name" value="Bact_exopeptidase_dim_dom"/>
</dbReference>
<dbReference type="SUPFAM" id="SSF55031">
    <property type="entry name" value="Bacterial exopeptidase dimerisation domain"/>
    <property type="match status" value="1"/>
</dbReference>
<dbReference type="Proteomes" id="UP000229385">
    <property type="component" value="Unassembled WGS sequence"/>
</dbReference>
<evidence type="ECO:0000313" key="4">
    <source>
        <dbReference type="EMBL" id="PJA46346.1"/>
    </source>
</evidence>
<dbReference type="Pfam" id="PF07687">
    <property type="entry name" value="M20_dimer"/>
    <property type="match status" value="1"/>
</dbReference>
<keyword evidence="1" id="KW-0479">Metal-binding</keyword>
<dbReference type="GO" id="GO:0046872">
    <property type="term" value="F:metal ion binding"/>
    <property type="evidence" value="ECO:0007669"/>
    <property type="project" value="UniProtKB-KW"/>
</dbReference>
<comment type="caution">
    <text evidence="4">The sequence shown here is derived from an EMBL/GenBank/DDBJ whole genome shotgun (WGS) entry which is preliminary data.</text>
</comment>
<gene>
    <name evidence="4" type="ORF">CO174_00300</name>
</gene>
<evidence type="ECO:0000256" key="2">
    <source>
        <dbReference type="ARBA" id="ARBA00022801"/>
    </source>
</evidence>
<dbReference type="SUPFAM" id="SSF53187">
    <property type="entry name" value="Zn-dependent exopeptidases"/>
    <property type="match status" value="1"/>
</dbReference>
<dbReference type="InterPro" id="IPR002933">
    <property type="entry name" value="Peptidase_M20"/>
</dbReference>
<reference evidence="5" key="1">
    <citation type="submission" date="2017-09" db="EMBL/GenBank/DDBJ databases">
        <title>Depth-based differentiation of microbial function through sediment-hosted aquifers and enrichment of novel symbionts in the deep terrestrial subsurface.</title>
        <authorList>
            <person name="Probst A.J."/>
            <person name="Ladd B."/>
            <person name="Jarett J.K."/>
            <person name="Geller-Mcgrath D.E."/>
            <person name="Sieber C.M.K."/>
            <person name="Emerson J.B."/>
            <person name="Anantharaman K."/>
            <person name="Thomas B.C."/>
            <person name="Malmstrom R."/>
            <person name="Stieglmeier M."/>
            <person name="Klingl A."/>
            <person name="Woyke T."/>
            <person name="Ryan C.M."/>
            <person name="Banfield J.F."/>
        </authorList>
    </citation>
    <scope>NUCLEOTIDE SEQUENCE [LARGE SCALE GENOMIC DNA]</scope>
</reference>
<accession>A0A2M7XF37</accession>
<dbReference type="Pfam" id="PF01546">
    <property type="entry name" value="Peptidase_M20"/>
    <property type="match status" value="1"/>
</dbReference>
<dbReference type="GO" id="GO:0008777">
    <property type="term" value="F:acetylornithine deacetylase activity"/>
    <property type="evidence" value="ECO:0007669"/>
    <property type="project" value="TreeGrafter"/>
</dbReference>
<sequence>MSDVNQLLQTTKELIAFRTTEDRPEALRACADYIELFFESSGLTVERFENEGIPSVIVTKGTKTPTVFLSGHFDVVPGSDDQFEPQVKGDKLYGRGALDMKSGDAVMMHLMRDLAETEHSIGLMLTGDEEIGGFNGVAKLVEKGYGAEVVIIPDGGEAVHKVVSKEKGILRATLVASGTNAHGSTPWNGENAISKLAQAITVVEQLFTPVDQHPDNHWVTTVNVGTIQGGEATNQVPDQASATLDIRFTEADDPNVLIKKIASVLPAGVQVNATVVASMLNIPLEHKMITPFVDALAAHGRTAEWTLDSGASDGRFFADKGVPVIISQPDGANLHAPGEWVSIPALELYYHVIKDYLDRISR</sequence>
<keyword evidence="2" id="KW-0378">Hydrolase</keyword>
<dbReference type="Gene3D" id="3.30.70.360">
    <property type="match status" value="1"/>
</dbReference>
<feature type="domain" description="Peptidase M20 dimerisation" evidence="3">
    <location>
        <begin position="166"/>
        <end position="265"/>
    </location>
</feature>
<dbReference type="Gene3D" id="3.40.630.10">
    <property type="entry name" value="Zn peptidases"/>
    <property type="match status" value="1"/>
</dbReference>
<protein>
    <submittedName>
        <fullName evidence="4">Peptidase M20</fullName>
    </submittedName>
</protein>
<dbReference type="InterPro" id="IPR050072">
    <property type="entry name" value="Peptidase_M20A"/>
</dbReference>
<dbReference type="PANTHER" id="PTHR43808">
    <property type="entry name" value="ACETYLORNITHINE DEACETYLASE"/>
    <property type="match status" value="1"/>
</dbReference>
<dbReference type="EMBL" id="PFWU01000003">
    <property type="protein sequence ID" value="PJA46346.1"/>
    <property type="molecule type" value="Genomic_DNA"/>
</dbReference>
<dbReference type="PANTHER" id="PTHR43808:SF31">
    <property type="entry name" value="N-ACETYL-L-CITRULLINE DEACETYLASE"/>
    <property type="match status" value="1"/>
</dbReference>
<evidence type="ECO:0000256" key="1">
    <source>
        <dbReference type="ARBA" id="ARBA00022723"/>
    </source>
</evidence>